<organism evidence="2 3">
    <name type="scientific">Diutina rugosa</name>
    <name type="common">Yeast</name>
    <name type="synonym">Candida rugosa</name>
    <dbReference type="NCBI Taxonomy" id="5481"/>
    <lineage>
        <taxon>Eukaryota</taxon>
        <taxon>Fungi</taxon>
        <taxon>Dikarya</taxon>
        <taxon>Ascomycota</taxon>
        <taxon>Saccharomycotina</taxon>
        <taxon>Pichiomycetes</taxon>
        <taxon>Debaryomycetaceae</taxon>
        <taxon>Diutina</taxon>
    </lineage>
</organism>
<gene>
    <name evidence="2" type="ORF">DIURU_002577</name>
</gene>
<reference evidence="2 3" key="1">
    <citation type="submission" date="2019-07" db="EMBL/GenBank/DDBJ databases">
        <title>Genome assembly of two rare yeast pathogens: Diutina rugosa and Trichomonascus ciferrii.</title>
        <authorList>
            <person name="Mixao V."/>
            <person name="Saus E."/>
            <person name="Hansen A."/>
            <person name="Lass-Flor C."/>
            <person name="Gabaldon T."/>
        </authorList>
    </citation>
    <scope>NUCLEOTIDE SEQUENCE [LARGE SCALE GENOMIC DNA]</scope>
    <source>
        <strain evidence="2 3">CBS 613</strain>
    </source>
</reference>
<dbReference type="EMBL" id="SWFT01000076">
    <property type="protein sequence ID" value="KAA8902976.1"/>
    <property type="molecule type" value="Genomic_DNA"/>
</dbReference>
<evidence type="ECO:0000313" key="3">
    <source>
        <dbReference type="Proteomes" id="UP000449547"/>
    </source>
</evidence>
<dbReference type="Proteomes" id="UP000449547">
    <property type="component" value="Unassembled WGS sequence"/>
</dbReference>
<dbReference type="GeneID" id="54781228"/>
<accession>A0A642URB6</accession>
<proteinExistence type="predicted"/>
<feature type="compositionally biased region" description="Low complexity" evidence="1">
    <location>
        <begin position="7"/>
        <end position="31"/>
    </location>
</feature>
<evidence type="ECO:0000256" key="1">
    <source>
        <dbReference type="SAM" id="MobiDB-lite"/>
    </source>
</evidence>
<sequence length="771" mass="83304">MCGYSLASPSSITSPSSVASSASSVSSAPSAPTTPPAKQLNRHSSYLDLPQRQSSLYVDDTVDESMLEGHIGQVYQPRVAALEHSTEGATQVVLSVEAPLVYESLVQQTQSSTLAFTQSLQNVAQRTPSNDYTEGAVATDSLSMASSIELGLGIREDDSAATNTAAGAPSAPRTPAALVERQVAAFDHYAELALAPDTLLCYDYVDISTTSGALFDPIVAYLYANCMVFVHHHSVIGQVQISDVAKVAAIGSQLVVSLTTDHLPELIFESHPVAIVKWEILLKRLADSVAANSHASLVQGHDAKVVEVEPLPLKQLTTNAWDYHPEVFDQWESPELVEFAEQVVSSQSMDPEVLVEAVPAPGAVPLNLILCVCVDNHSDMSREQYGATLARLIRQSLSKLRDCDTLALVFVGAPGASGSFIGSAPPSWDGWDQIIDDIEVPETPVLSSSMEEFTMVFEKLHSLYPFIPDKLNRTNKVLVVSSNHYENDANAVVPDGVRRKLAALERLSLTVVRVGGHTAAVASLAEAFAQPIEYLDTVKVTYATHLLRFDDYDALDYELRQLIDHYQRVVVPVVKITVEPSALTEIGQVEVAGQMRSAAEGTTKFVLVVKDVIPGGQRNVLLSVGSTSGSVVPRFAYTVEWDRKHATHMFTPRNTQLSSRAVVKRVAEMQVSEWLRQGQRLDGVKSAIQSMDQWEAAAVSFPDASFEGDDYIPSAGSSLSTLTQSAQSATTPLDEYFSGLLRELNFVAASYSHGDDARADAKGCDIAYSLM</sequence>
<comment type="caution">
    <text evidence="2">The sequence shown here is derived from an EMBL/GenBank/DDBJ whole genome shotgun (WGS) entry which is preliminary data.</text>
</comment>
<dbReference type="VEuPathDB" id="FungiDB:DIURU_002577"/>
<dbReference type="AlphaFoldDB" id="A0A642URB6"/>
<name>A0A642URB6_DIURU</name>
<keyword evidence="3" id="KW-1185">Reference proteome</keyword>
<protein>
    <submittedName>
        <fullName evidence="2">Uncharacterized protein</fullName>
    </submittedName>
</protein>
<feature type="region of interest" description="Disordered" evidence="1">
    <location>
        <begin position="1"/>
        <end position="45"/>
    </location>
</feature>
<evidence type="ECO:0000313" key="2">
    <source>
        <dbReference type="EMBL" id="KAA8902976.1"/>
    </source>
</evidence>
<dbReference type="RefSeq" id="XP_034012592.1">
    <property type="nucleotide sequence ID" value="XM_034155243.1"/>
</dbReference>
<dbReference type="OrthoDB" id="299997at2759"/>